<dbReference type="InterPro" id="IPR028156">
    <property type="entry name" value="RIP"/>
</dbReference>
<evidence type="ECO:0000259" key="7">
    <source>
        <dbReference type="Pfam" id="PF14766"/>
    </source>
</evidence>
<dbReference type="InterPro" id="IPR028158">
    <property type="entry name" value="RPA_interact_N_dom"/>
</dbReference>
<evidence type="ECO:0008006" key="12">
    <source>
        <dbReference type="Google" id="ProtNLM"/>
    </source>
</evidence>
<keyword evidence="4" id="KW-0862">Zinc</keyword>
<sequence>MAADGEGTEKRSSSTTIRRSAIKSNTSFNNYPIWKHKLRENCCKRVRADRDRLLWKTRIPESKDQSFKREELIKSSFQDIVSDELKRMKETPMKSCSETLSADAETSDDMIWEYDGLHEAYQGECEEILLEMQRIFYEDLENEQIGKDSYINAWEDEEDEYLARAVFENMQLNDDKVGKEVWCPMCNQGELQQNRHLIFCSLCELKLNRGDEVTLEIIRDRLAEAHGQHFDRGCRLKPKFCIKSKFDMTALYMECQGCNTFEITLLLLETLIHGSIVIEVVKGSRRNSLRGFLDPRHKAQDKAISQ</sequence>
<evidence type="ECO:0000256" key="5">
    <source>
        <dbReference type="ARBA" id="ARBA00023242"/>
    </source>
</evidence>
<dbReference type="Pfam" id="PF14766">
    <property type="entry name" value="RPA_interact_N"/>
    <property type="match status" value="1"/>
</dbReference>
<feature type="domain" description="RPA-interacting protein C-terminal" evidence="9">
    <location>
        <begin position="182"/>
        <end position="263"/>
    </location>
</feature>
<dbReference type="GO" id="GO:0008270">
    <property type="term" value="F:zinc ion binding"/>
    <property type="evidence" value="ECO:0007669"/>
    <property type="project" value="UniProtKB-KW"/>
</dbReference>
<proteinExistence type="predicted"/>
<feature type="domain" description="RPA-interacting protein N-terminal" evidence="7">
    <location>
        <begin position="18"/>
        <end position="60"/>
    </location>
</feature>
<dbReference type="InterPro" id="IPR028155">
    <property type="entry name" value="RPA_interact_central"/>
</dbReference>
<dbReference type="STRING" id="35608.A0A2U1LNK9"/>
<reference evidence="10 11" key="1">
    <citation type="journal article" date="2018" name="Mol. Plant">
        <title>The genome of Artemisia annua provides insight into the evolution of Asteraceae family and artemisinin biosynthesis.</title>
        <authorList>
            <person name="Shen Q."/>
            <person name="Zhang L."/>
            <person name="Liao Z."/>
            <person name="Wang S."/>
            <person name="Yan T."/>
            <person name="Shi P."/>
            <person name="Liu M."/>
            <person name="Fu X."/>
            <person name="Pan Q."/>
            <person name="Wang Y."/>
            <person name="Lv Z."/>
            <person name="Lu X."/>
            <person name="Zhang F."/>
            <person name="Jiang W."/>
            <person name="Ma Y."/>
            <person name="Chen M."/>
            <person name="Hao X."/>
            <person name="Li L."/>
            <person name="Tang Y."/>
            <person name="Lv G."/>
            <person name="Zhou Y."/>
            <person name="Sun X."/>
            <person name="Brodelius P.E."/>
            <person name="Rose J.K.C."/>
            <person name="Tang K."/>
        </authorList>
    </citation>
    <scope>NUCLEOTIDE SEQUENCE [LARGE SCALE GENOMIC DNA]</scope>
    <source>
        <strain evidence="11">cv. Huhao1</strain>
        <tissue evidence="10">Leaf</tissue>
    </source>
</reference>
<dbReference type="PANTHER" id="PTHR31742:SF1">
    <property type="entry name" value="RPA-INTERACTING PROTEIN"/>
    <property type="match status" value="1"/>
</dbReference>
<evidence type="ECO:0000313" key="11">
    <source>
        <dbReference type="Proteomes" id="UP000245207"/>
    </source>
</evidence>
<dbReference type="OrthoDB" id="435311at2759"/>
<dbReference type="GO" id="GO:0005634">
    <property type="term" value="C:nucleus"/>
    <property type="evidence" value="ECO:0007669"/>
    <property type="project" value="UniProtKB-SubCell"/>
</dbReference>
<keyword evidence="2" id="KW-0479">Metal-binding</keyword>
<feature type="region of interest" description="Disordered" evidence="6">
    <location>
        <begin position="1"/>
        <end position="21"/>
    </location>
</feature>
<gene>
    <name evidence="10" type="ORF">CTI12_AA465230</name>
</gene>
<keyword evidence="11" id="KW-1185">Reference proteome</keyword>
<keyword evidence="3" id="KW-0863">Zinc-finger</keyword>
<dbReference type="InterPro" id="IPR028159">
    <property type="entry name" value="RPA_interact_C_dom"/>
</dbReference>
<evidence type="ECO:0000256" key="2">
    <source>
        <dbReference type="ARBA" id="ARBA00022723"/>
    </source>
</evidence>
<evidence type="ECO:0000259" key="8">
    <source>
        <dbReference type="Pfam" id="PF14767"/>
    </source>
</evidence>
<comment type="subcellular location">
    <subcellularLocation>
        <location evidence="1">Nucleus</location>
    </subcellularLocation>
</comment>
<keyword evidence="5" id="KW-0539">Nucleus</keyword>
<evidence type="ECO:0000256" key="6">
    <source>
        <dbReference type="SAM" id="MobiDB-lite"/>
    </source>
</evidence>
<dbReference type="Proteomes" id="UP000245207">
    <property type="component" value="Unassembled WGS sequence"/>
</dbReference>
<organism evidence="10 11">
    <name type="scientific">Artemisia annua</name>
    <name type="common">Sweet wormwood</name>
    <dbReference type="NCBI Taxonomy" id="35608"/>
    <lineage>
        <taxon>Eukaryota</taxon>
        <taxon>Viridiplantae</taxon>
        <taxon>Streptophyta</taxon>
        <taxon>Embryophyta</taxon>
        <taxon>Tracheophyta</taxon>
        <taxon>Spermatophyta</taxon>
        <taxon>Magnoliopsida</taxon>
        <taxon>eudicotyledons</taxon>
        <taxon>Gunneridae</taxon>
        <taxon>Pentapetalae</taxon>
        <taxon>asterids</taxon>
        <taxon>campanulids</taxon>
        <taxon>Asterales</taxon>
        <taxon>Asteraceae</taxon>
        <taxon>Asteroideae</taxon>
        <taxon>Anthemideae</taxon>
        <taxon>Artemisiinae</taxon>
        <taxon>Artemisia</taxon>
    </lineage>
</organism>
<feature type="domain" description="RPA-interacting protein central" evidence="8">
    <location>
        <begin position="76"/>
        <end position="166"/>
    </location>
</feature>
<dbReference type="Pfam" id="PF14767">
    <property type="entry name" value="RPA_interact_M"/>
    <property type="match status" value="1"/>
</dbReference>
<dbReference type="PANTHER" id="PTHR31742">
    <property type="entry name" value="RPA-INTERACTING PROTEIN RPAIN"/>
    <property type="match status" value="1"/>
</dbReference>
<dbReference type="AlphaFoldDB" id="A0A2U1LNK9"/>
<protein>
    <recommendedName>
        <fullName evidence="12">RPA-interacting protein</fullName>
    </recommendedName>
</protein>
<evidence type="ECO:0000256" key="4">
    <source>
        <dbReference type="ARBA" id="ARBA00022833"/>
    </source>
</evidence>
<dbReference type="GO" id="GO:0006606">
    <property type="term" value="P:protein import into nucleus"/>
    <property type="evidence" value="ECO:0007669"/>
    <property type="project" value="TreeGrafter"/>
</dbReference>
<evidence type="ECO:0000313" key="10">
    <source>
        <dbReference type="EMBL" id="PWA50591.1"/>
    </source>
</evidence>
<evidence type="ECO:0000259" key="9">
    <source>
        <dbReference type="Pfam" id="PF14768"/>
    </source>
</evidence>
<dbReference type="EMBL" id="PKPP01008478">
    <property type="protein sequence ID" value="PWA50591.1"/>
    <property type="molecule type" value="Genomic_DNA"/>
</dbReference>
<evidence type="ECO:0000256" key="3">
    <source>
        <dbReference type="ARBA" id="ARBA00022771"/>
    </source>
</evidence>
<evidence type="ECO:0000256" key="1">
    <source>
        <dbReference type="ARBA" id="ARBA00004123"/>
    </source>
</evidence>
<name>A0A2U1LNK9_ARTAN</name>
<accession>A0A2U1LNK9</accession>
<comment type="caution">
    <text evidence="10">The sequence shown here is derived from an EMBL/GenBank/DDBJ whole genome shotgun (WGS) entry which is preliminary data.</text>
</comment>
<dbReference type="Pfam" id="PF14768">
    <property type="entry name" value="RPA_interact_C"/>
    <property type="match status" value="1"/>
</dbReference>